<dbReference type="InterPro" id="IPR036513">
    <property type="entry name" value="STAS_dom_sf"/>
</dbReference>
<dbReference type="InterPro" id="IPR002645">
    <property type="entry name" value="STAS_dom"/>
</dbReference>
<proteinExistence type="inferred from homology"/>
<evidence type="ECO:0000259" key="3">
    <source>
        <dbReference type="PROSITE" id="PS50801"/>
    </source>
</evidence>
<dbReference type="GO" id="GO:0043856">
    <property type="term" value="F:anti-sigma factor antagonist activity"/>
    <property type="evidence" value="ECO:0007669"/>
    <property type="project" value="InterPro"/>
</dbReference>
<dbReference type="EMBL" id="JAAKZY010000392">
    <property type="protein sequence ID" value="NGO15449.1"/>
    <property type="molecule type" value="Genomic_DNA"/>
</dbReference>
<gene>
    <name evidence="4" type="ORF">G5C60_49725</name>
</gene>
<dbReference type="PROSITE" id="PS50801">
    <property type="entry name" value="STAS"/>
    <property type="match status" value="1"/>
</dbReference>
<dbReference type="AlphaFoldDB" id="A0A6G4VMU3"/>
<name>A0A6G4VMU3_9ACTN</name>
<reference evidence="4 5" key="1">
    <citation type="submission" date="2020-02" db="EMBL/GenBank/DDBJ databases">
        <title>Whole-genome analyses of novel actinobacteria.</title>
        <authorList>
            <person name="Sahin N."/>
            <person name="Gencbay T."/>
        </authorList>
    </citation>
    <scope>NUCLEOTIDE SEQUENCE [LARGE SCALE GENOMIC DNA]</scope>
    <source>
        <strain evidence="4 5">HC44</strain>
    </source>
</reference>
<evidence type="ECO:0000313" key="4">
    <source>
        <dbReference type="EMBL" id="NGO15449.1"/>
    </source>
</evidence>
<dbReference type="CDD" id="cd07043">
    <property type="entry name" value="STAS_anti-anti-sigma_factors"/>
    <property type="match status" value="1"/>
</dbReference>
<keyword evidence="5" id="KW-1185">Reference proteome</keyword>
<evidence type="ECO:0000313" key="5">
    <source>
        <dbReference type="Proteomes" id="UP000472335"/>
    </source>
</evidence>
<dbReference type="Gene3D" id="3.30.750.24">
    <property type="entry name" value="STAS domain"/>
    <property type="match status" value="1"/>
</dbReference>
<dbReference type="SUPFAM" id="SSF52091">
    <property type="entry name" value="SpoIIaa-like"/>
    <property type="match status" value="1"/>
</dbReference>
<dbReference type="RefSeq" id="WP_165270763.1">
    <property type="nucleotide sequence ID" value="NZ_JAAKZY010000392.1"/>
</dbReference>
<sequence>MGTHHFTFALHHREAGESLVLELSGEIDAWAYAELLPPLAEVLDGSYADVVVDLRPVTFLDAGGLRLLLRIKSRVDDHQGTLRLVRGTPRVWRIMRLTRLDDAFTVLDGPPASLRDQGVPARMLS</sequence>
<dbReference type="Pfam" id="PF01740">
    <property type="entry name" value="STAS"/>
    <property type="match status" value="1"/>
</dbReference>
<dbReference type="PANTHER" id="PTHR33495">
    <property type="entry name" value="ANTI-SIGMA FACTOR ANTAGONIST TM_1081-RELATED-RELATED"/>
    <property type="match status" value="1"/>
</dbReference>
<comment type="caution">
    <text evidence="4">The sequence shown here is derived from an EMBL/GenBank/DDBJ whole genome shotgun (WGS) entry which is preliminary data.</text>
</comment>
<comment type="similarity">
    <text evidence="1 2">Belongs to the anti-sigma-factor antagonist family.</text>
</comment>
<protein>
    <recommendedName>
        <fullName evidence="2">Anti-sigma factor antagonist</fullName>
    </recommendedName>
</protein>
<feature type="domain" description="STAS" evidence="3">
    <location>
        <begin position="19"/>
        <end position="125"/>
    </location>
</feature>
<dbReference type="NCBIfam" id="TIGR00377">
    <property type="entry name" value="ant_ant_sig"/>
    <property type="match status" value="1"/>
</dbReference>
<evidence type="ECO:0000256" key="2">
    <source>
        <dbReference type="RuleBase" id="RU003749"/>
    </source>
</evidence>
<accession>A0A6G4VMU3</accession>
<dbReference type="InterPro" id="IPR003658">
    <property type="entry name" value="Anti-sigma_ant"/>
</dbReference>
<dbReference type="Proteomes" id="UP000472335">
    <property type="component" value="Unassembled WGS sequence"/>
</dbReference>
<evidence type="ECO:0000256" key="1">
    <source>
        <dbReference type="ARBA" id="ARBA00009013"/>
    </source>
</evidence>
<organism evidence="4 5">
    <name type="scientific">Streptomyces scabichelini</name>
    <dbReference type="NCBI Taxonomy" id="2711217"/>
    <lineage>
        <taxon>Bacteria</taxon>
        <taxon>Bacillati</taxon>
        <taxon>Actinomycetota</taxon>
        <taxon>Actinomycetes</taxon>
        <taxon>Kitasatosporales</taxon>
        <taxon>Streptomycetaceae</taxon>
        <taxon>Streptomyces</taxon>
    </lineage>
</organism>